<dbReference type="GO" id="GO:0016747">
    <property type="term" value="F:acyltransferase activity, transferring groups other than amino-acyl groups"/>
    <property type="evidence" value="ECO:0007669"/>
    <property type="project" value="InterPro"/>
</dbReference>
<dbReference type="Pfam" id="PF13302">
    <property type="entry name" value="Acetyltransf_3"/>
    <property type="match status" value="1"/>
</dbReference>
<dbReference type="PANTHER" id="PTHR43610">
    <property type="entry name" value="BLL6696 PROTEIN"/>
    <property type="match status" value="1"/>
</dbReference>
<protein>
    <submittedName>
        <fullName evidence="2">Protein N-acetyltransferase, RimJ/RimL family</fullName>
    </submittedName>
</protein>
<dbReference type="PANTHER" id="PTHR43610:SF1">
    <property type="entry name" value="N-ACETYLTRANSFERASE DOMAIN-CONTAINING PROTEIN"/>
    <property type="match status" value="1"/>
</dbReference>
<dbReference type="PROSITE" id="PS51186">
    <property type="entry name" value="GNAT"/>
    <property type="match status" value="1"/>
</dbReference>
<keyword evidence="2" id="KW-0808">Transferase</keyword>
<dbReference type="RefSeq" id="WP_088844813.1">
    <property type="nucleotide sequence ID" value="NZ_FYEW01000002.1"/>
</dbReference>
<keyword evidence="3" id="KW-1185">Reference proteome</keyword>
<dbReference type="AlphaFoldDB" id="A0A212UF38"/>
<organism evidence="2 3">
    <name type="scientific">Hymenobacter gelipurpurascens</name>
    <dbReference type="NCBI Taxonomy" id="89968"/>
    <lineage>
        <taxon>Bacteria</taxon>
        <taxon>Pseudomonadati</taxon>
        <taxon>Bacteroidota</taxon>
        <taxon>Cytophagia</taxon>
        <taxon>Cytophagales</taxon>
        <taxon>Hymenobacteraceae</taxon>
        <taxon>Hymenobacter</taxon>
    </lineage>
</organism>
<evidence type="ECO:0000313" key="3">
    <source>
        <dbReference type="Proteomes" id="UP000198131"/>
    </source>
</evidence>
<dbReference type="InterPro" id="IPR016181">
    <property type="entry name" value="Acyl_CoA_acyltransferase"/>
</dbReference>
<name>A0A212UF38_9BACT</name>
<evidence type="ECO:0000313" key="2">
    <source>
        <dbReference type="EMBL" id="SNC76793.1"/>
    </source>
</evidence>
<reference evidence="3" key="1">
    <citation type="submission" date="2017-06" db="EMBL/GenBank/DDBJ databases">
        <authorList>
            <person name="Varghese N."/>
            <person name="Submissions S."/>
        </authorList>
    </citation>
    <scope>NUCLEOTIDE SEQUENCE [LARGE SCALE GENOMIC DNA]</scope>
    <source>
        <strain evidence="3">DSM 11116</strain>
    </source>
</reference>
<dbReference type="Proteomes" id="UP000198131">
    <property type="component" value="Unassembled WGS sequence"/>
</dbReference>
<accession>A0A212UF38</accession>
<gene>
    <name evidence="2" type="ORF">SAMN06265337_3565</name>
</gene>
<dbReference type="OrthoDB" id="9795199at2"/>
<dbReference type="SUPFAM" id="SSF55729">
    <property type="entry name" value="Acyl-CoA N-acyltransferases (Nat)"/>
    <property type="match status" value="1"/>
</dbReference>
<feature type="domain" description="N-acetyltransferase" evidence="1">
    <location>
        <begin position="14"/>
        <end position="181"/>
    </location>
</feature>
<dbReference type="EMBL" id="FYEW01000002">
    <property type="protein sequence ID" value="SNC76793.1"/>
    <property type="molecule type" value="Genomic_DNA"/>
</dbReference>
<dbReference type="Gene3D" id="3.40.630.30">
    <property type="match status" value="1"/>
</dbReference>
<dbReference type="InterPro" id="IPR000182">
    <property type="entry name" value="GNAT_dom"/>
</dbReference>
<sequence>MDFARCIALENSRVRLRPLELTDFEDLKAVAFDPEVWRFLTTPMPRNSVDLAAYLAQAVRDREAGKRYPFAIIDKESGRVVGSTSYGNIALDDKRLEIGWTWLGSEYQRTGINRAAKHLLLKYAFGELGCERVELKTDARNWKSREAMRRMGATEEGTLRSHCLTQGGLRRDSVYFSILKSEWDQLCHTVFQQFDARG</sequence>
<dbReference type="CDD" id="cd04301">
    <property type="entry name" value="NAT_SF"/>
    <property type="match status" value="1"/>
</dbReference>
<proteinExistence type="predicted"/>
<evidence type="ECO:0000259" key="1">
    <source>
        <dbReference type="PROSITE" id="PS51186"/>
    </source>
</evidence>